<sequence length="331" mass="38914">MNYELLSGEQFILDALNSDQEWQEIVKSMDDSFGVIILNQHAIPMTLNWLCNTANMPNVHARTLFFTIDSNSYNILSDYYPNLKIFQWMTPCLKEKFLPNDPTYMSFFVLRTNIIRSLIEFNRSFWMIQPDTFWQKNLYSINLTNMSTYDILIDQQGSEASHELRKRQMNGANFFIRSSAVTKKLFDNVFWYQTNFYVTDPEMIKFFCSQGTIYRCEFIDYSIISGWEWIYTNQKNPPYLIQLDGETSGKKIQAIKDYKLWFLNDDLSCKPNTVYDAIKMVAQGKVPKIKTTSKLKQMFCIALGQFLNEIPIFGKFHKLYGGMAALYLQIF</sequence>
<dbReference type="Proteomes" id="UP000038040">
    <property type="component" value="Unplaced"/>
</dbReference>
<dbReference type="EMBL" id="UYYG01001179">
    <property type="protein sequence ID" value="VDN59338.1"/>
    <property type="molecule type" value="Genomic_DNA"/>
</dbReference>
<dbReference type="OrthoDB" id="5779783at2759"/>
<dbReference type="Proteomes" id="UP000274756">
    <property type="component" value="Unassembled WGS sequence"/>
</dbReference>
<evidence type="ECO:0000313" key="2">
    <source>
        <dbReference type="EMBL" id="VDN59338.1"/>
    </source>
</evidence>
<reference evidence="2 4" key="2">
    <citation type="submission" date="2018-11" db="EMBL/GenBank/DDBJ databases">
        <authorList>
            <consortium name="Pathogen Informatics"/>
        </authorList>
    </citation>
    <scope>NUCLEOTIDE SEQUENCE [LARGE SCALE GENOMIC DNA]</scope>
</reference>
<feature type="domain" description="Nucleotide-diphospho-sugar transferase" evidence="1">
    <location>
        <begin position="59"/>
        <end position="251"/>
    </location>
</feature>
<dbReference type="InterPro" id="IPR005069">
    <property type="entry name" value="Nucl-diP-sugar_transferase"/>
</dbReference>
<dbReference type="PANTHER" id="PTHR31967">
    <property type="entry name" value="GROUNDHOG (HEDGEHOG-LIKE FAMILY)-RELATED"/>
    <property type="match status" value="1"/>
</dbReference>
<dbReference type="Pfam" id="PF03407">
    <property type="entry name" value="Nucleotid_trans"/>
    <property type="match status" value="1"/>
</dbReference>
<dbReference type="PANTHER" id="PTHR31967:SF4">
    <property type="entry name" value="NUCLEOTIDE-DIPHOSPHO-SUGAR TRANSFERASE DOMAIN-CONTAINING PROTEIN"/>
    <property type="match status" value="1"/>
</dbReference>
<protein>
    <submittedName>
        <fullName evidence="5">Nucleotid_trans domain-containing protein</fullName>
    </submittedName>
</protein>
<name>A0A0N4UDZ2_DRAME</name>
<gene>
    <name evidence="2" type="ORF">DME_LOCUS9311</name>
</gene>
<keyword evidence="4" id="KW-1185">Reference proteome</keyword>
<accession>A0A0N4UDZ2</accession>
<dbReference type="AlphaFoldDB" id="A0A0N4UDZ2"/>
<evidence type="ECO:0000259" key="1">
    <source>
        <dbReference type="Pfam" id="PF03407"/>
    </source>
</evidence>
<evidence type="ECO:0000313" key="5">
    <source>
        <dbReference type="WBParaSite" id="DME_0000557001-mRNA-1"/>
    </source>
</evidence>
<proteinExistence type="predicted"/>
<organism evidence="3 5">
    <name type="scientific">Dracunculus medinensis</name>
    <name type="common">Guinea worm</name>
    <dbReference type="NCBI Taxonomy" id="318479"/>
    <lineage>
        <taxon>Eukaryota</taxon>
        <taxon>Metazoa</taxon>
        <taxon>Ecdysozoa</taxon>
        <taxon>Nematoda</taxon>
        <taxon>Chromadorea</taxon>
        <taxon>Rhabditida</taxon>
        <taxon>Spirurina</taxon>
        <taxon>Dracunculoidea</taxon>
        <taxon>Dracunculidae</taxon>
        <taxon>Dracunculus</taxon>
    </lineage>
</organism>
<reference evidence="5" key="1">
    <citation type="submission" date="2017-02" db="UniProtKB">
        <authorList>
            <consortium name="WormBaseParasite"/>
        </authorList>
    </citation>
    <scope>IDENTIFICATION</scope>
</reference>
<evidence type="ECO:0000313" key="4">
    <source>
        <dbReference type="Proteomes" id="UP000274756"/>
    </source>
</evidence>
<dbReference type="WBParaSite" id="DME_0000557001-mRNA-1">
    <property type="protein sequence ID" value="DME_0000557001-mRNA-1"/>
    <property type="gene ID" value="DME_0000557001"/>
</dbReference>
<evidence type="ECO:0000313" key="3">
    <source>
        <dbReference type="Proteomes" id="UP000038040"/>
    </source>
</evidence>